<accession>A0ABV9I7H8</accession>
<feature type="modified residue" description="4-aspartylphosphate" evidence="1">
    <location>
        <position position="56"/>
    </location>
</feature>
<keyword evidence="1" id="KW-0597">Phosphoprotein</keyword>
<sequence>MGTKRILLIEDQWADALLLEALLFDAGVSWELKQAQTFAEAQVAWVTATYDAVLLDLDLPDGYGLELLQRALALAGQVPVIVLSGNVDPDLSTKVLDLGGAGHVAKGEQQLADLIRLLERTWRTVPSSH</sequence>
<protein>
    <submittedName>
        <fullName evidence="3">Response regulator</fullName>
    </submittedName>
</protein>
<proteinExistence type="predicted"/>
<dbReference type="SUPFAM" id="SSF52172">
    <property type="entry name" value="CheY-like"/>
    <property type="match status" value="1"/>
</dbReference>
<dbReference type="Gene3D" id="3.40.50.2300">
    <property type="match status" value="1"/>
</dbReference>
<evidence type="ECO:0000256" key="1">
    <source>
        <dbReference type="PROSITE-ProRule" id="PRU00169"/>
    </source>
</evidence>
<organism evidence="3 4">
    <name type="scientific">Deinococcus hohokamensis</name>
    <dbReference type="NCBI Taxonomy" id="309883"/>
    <lineage>
        <taxon>Bacteria</taxon>
        <taxon>Thermotogati</taxon>
        <taxon>Deinococcota</taxon>
        <taxon>Deinococci</taxon>
        <taxon>Deinococcales</taxon>
        <taxon>Deinococcaceae</taxon>
        <taxon>Deinococcus</taxon>
    </lineage>
</organism>
<comment type="caution">
    <text evidence="3">The sequence shown here is derived from an EMBL/GenBank/DDBJ whole genome shotgun (WGS) entry which is preliminary data.</text>
</comment>
<dbReference type="InterPro" id="IPR011006">
    <property type="entry name" value="CheY-like_superfamily"/>
</dbReference>
<dbReference type="PROSITE" id="PS50110">
    <property type="entry name" value="RESPONSE_REGULATORY"/>
    <property type="match status" value="1"/>
</dbReference>
<evidence type="ECO:0000313" key="4">
    <source>
        <dbReference type="Proteomes" id="UP001595952"/>
    </source>
</evidence>
<evidence type="ECO:0000259" key="2">
    <source>
        <dbReference type="PROSITE" id="PS50110"/>
    </source>
</evidence>
<gene>
    <name evidence="3" type="ORF">ACFO0D_07900</name>
</gene>
<dbReference type="EMBL" id="JBHSEI010000005">
    <property type="protein sequence ID" value="MFC4638264.1"/>
    <property type="molecule type" value="Genomic_DNA"/>
</dbReference>
<reference evidence="4" key="1">
    <citation type="journal article" date="2019" name="Int. J. Syst. Evol. Microbiol.">
        <title>The Global Catalogue of Microorganisms (GCM) 10K type strain sequencing project: providing services to taxonomists for standard genome sequencing and annotation.</title>
        <authorList>
            <consortium name="The Broad Institute Genomics Platform"/>
            <consortium name="The Broad Institute Genome Sequencing Center for Infectious Disease"/>
            <person name="Wu L."/>
            <person name="Ma J."/>
        </authorList>
    </citation>
    <scope>NUCLEOTIDE SEQUENCE [LARGE SCALE GENOMIC DNA]</scope>
    <source>
        <strain evidence="4">CCUG 55995</strain>
    </source>
</reference>
<keyword evidence="4" id="KW-1185">Reference proteome</keyword>
<dbReference type="Proteomes" id="UP001595952">
    <property type="component" value="Unassembled WGS sequence"/>
</dbReference>
<dbReference type="Pfam" id="PF00072">
    <property type="entry name" value="Response_reg"/>
    <property type="match status" value="1"/>
</dbReference>
<dbReference type="InterPro" id="IPR001789">
    <property type="entry name" value="Sig_transdc_resp-reg_receiver"/>
</dbReference>
<dbReference type="SMART" id="SM00448">
    <property type="entry name" value="REC"/>
    <property type="match status" value="1"/>
</dbReference>
<evidence type="ECO:0000313" key="3">
    <source>
        <dbReference type="EMBL" id="MFC4638264.1"/>
    </source>
</evidence>
<name>A0ABV9I7H8_9DEIO</name>
<dbReference type="RefSeq" id="WP_380061272.1">
    <property type="nucleotide sequence ID" value="NZ_JBHSEI010000005.1"/>
</dbReference>
<feature type="domain" description="Response regulatory" evidence="2">
    <location>
        <begin position="5"/>
        <end position="121"/>
    </location>
</feature>